<dbReference type="Proteomes" id="UP000254664">
    <property type="component" value="Unassembled WGS sequence"/>
</dbReference>
<dbReference type="AlphaFoldDB" id="A0A381JBX0"/>
<keyword evidence="2" id="KW-1185">Reference proteome</keyword>
<sequence length="203" mass="23643">MCEKDSFMEKDDDMNFVPWVQDTNVFSDMQNDSRILEDPSVASIGMMCNPNMMQSMDMMCHPSNMKPMDMMCHPSMMQPMDMMCHLSMMHPMHMMGNPNMMCPMHMMGNPNMLNPMMGSPYNIPPNVENKIPTHDACTKGCREIEDVNYSDDFRSKDKNVEKILRKIECNNPMILKTLMCYNMPCNLARNIMKDMIKLTLMYK</sequence>
<evidence type="ECO:0000313" key="1">
    <source>
        <dbReference type="EMBL" id="SUY47882.1"/>
    </source>
</evidence>
<organism evidence="1 2">
    <name type="scientific">Clostridium putrefaciens</name>
    <dbReference type="NCBI Taxonomy" id="99675"/>
    <lineage>
        <taxon>Bacteria</taxon>
        <taxon>Bacillati</taxon>
        <taxon>Bacillota</taxon>
        <taxon>Clostridia</taxon>
        <taxon>Eubacteriales</taxon>
        <taxon>Clostridiaceae</taxon>
        <taxon>Clostridium</taxon>
    </lineage>
</organism>
<accession>A0A381JBX0</accession>
<dbReference type="EMBL" id="UFWZ01000001">
    <property type="protein sequence ID" value="SUY47882.1"/>
    <property type="molecule type" value="Genomic_DNA"/>
</dbReference>
<proteinExistence type="predicted"/>
<evidence type="ECO:0000313" key="2">
    <source>
        <dbReference type="Proteomes" id="UP000254664"/>
    </source>
</evidence>
<reference evidence="1 2" key="1">
    <citation type="submission" date="2018-06" db="EMBL/GenBank/DDBJ databases">
        <authorList>
            <consortium name="Pathogen Informatics"/>
            <person name="Doyle S."/>
        </authorList>
    </citation>
    <scope>NUCLEOTIDE SEQUENCE [LARGE SCALE GENOMIC DNA]</scope>
    <source>
        <strain evidence="1 2">NCTC9836</strain>
    </source>
</reference>
<gene>
    <name evidence="1" type="ORF">NCTC9836_02225</name>
</gene>
<name>A0A381JBX0_9CLOT</name>
<dbReference type="RefSeq" id="WP_115641763.1">
    <property type="nucleotide sequence ID" value="NZ_UFWZ01000001.1"/>
</dbReference>
<dbReference type="OrthoDB" id="9926549at2"/>
<protein>
    <submittedName>
        <fullName evidence="1">Uncharacterized protein</fullName>
    </submittedName>
</protein>